<proteinExistence type="predicted"/>
<protein>
    <submittedName>
        <fullName evidence="2">Uncharacterized protein</fullName>
    </submittedName>
</protein>
<evidence type="ECO:0000313" key="2">
    <source>
        <dbReference type="EMBL" id="AGA27195.1"/>
    </source>
</evidence>
<organism evidence="2 3">
    <name type="scientific">Singulisphaera acidiphila (strain ATCC BAA-1392 / DSM 18658 / VKM B-2454 / MOB10)</name>
    <dbReference type="NCBI Taxonomy" id="886293"/>
    <lineage>
        <taxon>Bacteria</taxon>
        <taxon>Pseudomonadati</taxon>
        <taxon>Planctomycetota</taxon>
        <taxon>Planctomycetia</taxon>
        <taxon>Isosphaerales</taxon>
        <taxon>Isosphaeraceae</taxon>
        <taxon>Singulisphaera</taxon>
    </lineage>
</organism>
<accession>L0DEA9</accession>
<dbReference type="EMBL" id="CP003364">
    <property type="protein sequence ID" value="AGA27195.1"/>
    <property type="molecule type" value="Genomic_DNA"/>
</dbReference>
<gene>
    <name evidence="2" type="ordered locus">Sinac_2908</name>
</gene>
<dbReference type="KEGG" id="saci:Sinac_2908"/>
<dbReference type="AlphaFoldDB" id="L0DEA9"/>
<dbReference type="Proteomes" id="UP000010798">
    <property type="component" value="Chromosome"/>
</dbReference>
<keyword evidence="3" id="KW-1185">Reference proteome</keyword>
<name>L0DEA9_SINAD</name>
<reference evidence="2 3" key="1">
    <citation type="submission" date="2012-02" db="EMBL/GenBank/DDBJ databases">
        <title>Complete sequence of chromosome of Singulisphaera acidiphila DSM 18658.</title>
        <authorList>
            <consortium name="US DOE Joint Genome Institute (JGI-PGF)"/>
            <person name="Lucas S."/>
            <person name="Copeland A."/>
            <person name="Lapidus A."/>
            <person name="Glavina del Rio T."/>
            <person name="Dalin E."/>
            <person name="Tice H."/>
            <person name="Bruce D."/>
            <person name="Goodwin L."/>
            <person name="Pitluck S."/>
            <person name="Peters L."/>
            <person name="Ovchinnikova G."/>
            <person name="Chertkov O."/>
            <person name="Kyrpides N."/>
            <person name="Mavromatis K."/>
            <person name="Ivanova N."/>
            <person name="Brettin T."/>
            <person name="Detter J.C."/>
            <person name="Han C."/>
            <person name="Larimer F."/>
            <person name="Land M."/>
            <person name="Hauser L."/>
            <person name="Markowitz V."/>
            <person name="Cheng J.-F."/>
            <person name="Hugenholtz P."/>
            <person name="Woyke T."/>
            <person name="Wu D."/>
            <person name="Tindall B."/>
            <person name="Pomrenke H."/>
            <person name="Brambilla E."/>
            <person name="Klenk H.-P."/>
            <person name="Eisen J.A."/>
        </authorList>
    </citation>
    <scope>NUCLEOTIDE SEQUENCE [LARGE SCALE GENOMIC DNA]</scope>
    <source>
        <strain evidence="3">ATCC BAA-1392 / DSM 18658 / VKM B-2454 / MOB10</strain>
    </source>
</reference>
<dbReference type="HOGENOM" id="CLU_3048019_0_0_0"/>
<feature type="region of interest" description="Disordered" evidence="1">
    <location>
        <begin position="32"/>
        <end position="54"/>
    </location>
</feature>
<evidence type="ECO:0000313" key="3">
    <source>
        <dbReference type="Proteomes" id="UP000010798"/>
    </source>
</evidence>
<evidence type="ECO:0000256" key="1">
    <source>
        <dbReference type="SAM" id="MobiDB-lite"/>
    </source>
</evidence>
<sequence length="54" mass="5697">MASVQLDPASKLYRIHFGGKVYFRSLGKTISMSSTSPSATCPTRSNATSGESKG</sequence>